<dbReference type="InterPro" id="IPR002711">
    <property type="entry name" value="HNH"/>
</dbReference>
<dbReference type="EMBL" id="JQ245707">
    <property type="protein sequence ID" value="AEZ65726.1"/>
    <property type="molecule type" value="Genomic_DNA"/>
</dbReference>
<sequence length="164" mass="18879">MKQAYLTELDSLAREQILVLNASYEPINITSWKRAFVLLLKEKAQVVSQKVIRLTNFIKIPFNKMMRAKPSRNAIYTRDGHKCQYCGSTRKLTIDHVVPKSKGGSDDWDNLVVACSSCNIKKANKMLEQSGLKLARKPTRPRTHLDLTISQTKCEEWKEYCYLV</sequence>
<evidence type="ECO:0000313" key="3">
    <source>
        <dbReference type="Proteomes" id="UP000007178"/>
    </source>
</evidence>
<dbReference type="GeneID" id="14013931"/>
<keyword evidence="2" id="KW-0255">Endonuclease</keyword>
<dbReference type="GO" id="GO:0004519">
    <property type="term" value="F:endonuclease activity"/>
    <property type="evidence" value="ECO:0007669"/>
    <property type="project" value="UniProtKB-KW"/>
</dbReference>
<dbReference type="GO" id="GO:0003676">
    <property type="term" value="F:nucleic acid binding"/>
    <property type="evidence" value="ECO:0007669"/>
    <property type="project" value="InterPro"/>
</dbReference>
<organism evidence="2 3">
    <name type="scientific">Cyanophage S-TIM5</name>
    <dbReference type="NCBI Taxonomy" id="1137745"/>
    <lineage>
        <taxon>Viruses</taxon>
        <taxon>Duplodnaviria</taxon>
        <taxon>Heunggongvirae</taxon>
        <taxon>Uroviricota</taxon>
        <taxon>Caudoviricetes</taxon>
        <taxon>Aurunvirus</taxon>
        <taxon>Aurunvirus STIM5</taxon>
    </lineage>
</organism>
<dbReference type="Pfam" id="PF01844">
    <property type="entry name" value="HNH"/>
    <property type="match status" value="1"/>
</dbReference>
<evidence type="ECO:0000313" key="2">
    <source>
        <dbReference type="EMBL" id="AEZ65726.1"/>
    </source>
</evidence>
<evidence type="ECO:0000259" key="1">
    <source>
        <dbReference type="SMART" id="SM00507"/>
    </source>
</evidence>
<dbReference type="PANTHER" id="PTHR33877:SF2">
    <property type="entry name" value="OS07G0170200 PROTEIN"/>
    <property type="match status" value="1"/>
</dbReference>
<reference evidence="2 3" key="1">
    <citation type="journal article" date="2012" name="Proc. Natl. Acad. Sci. U.S.A.">
        <title>A novel lineage of myoviruses infecting cyanobacteria is widespread in the oceans.</title>
        <authorList>
            <person name="Sabehi G."/>
            <person name="Shaulov L."/>
            <person name="Silver D.H."/>
            <person name="Yanai I."/>
            <person name="Harel A."/>
            <person name="Lindell D."/>
        </authorList>
    </citation>
    <scope>NUCLEOTIDE SEQUENCE [LARGE SCALE GENOMIC DNA]</scope>
</reference>
<keyword evidence="2" id="KW-0540">Nuclease</keyword>
<dbReference type="InterPro" id="IPR052892">
    <property type="entry name" value="NA-targeting_endonuclease"/>
</dbReference>
<accession>H6WG01</accession>
<protein>
    <submittedName>
        <fullName evidence="2">HNH endonuclease</fullName>
    </submittedName>
</protein>
<dbReference type="KEGG" id="vg:14013931"/>
<feature type="domain" description="HNH nuclease" evidence="1">
    <location>
        <begin position="70"/>
        <end position="120"/>
    </location>
</feature>
<name>H6WG01_9CAUD</name>
<keyword evidence="2" id="KW-0378">Hydrolase</keyword>
<dbReference type="Proteomes" id="UP000007178">
    <property type="component" value="Segment"/>
</dbReference>
<dbReference type="SMART" id="SM00507">
    <property type="entry name" value="HNHc"/>
    <property type="match status" value="1"/>
</dbReference>
<keyword evidence="3" id="KW-1185">Reference proteome</keyword>
<dbReference type="RefSeq" id="YP_007006139.1">
    <property type="nucleotide sequence ID" value="NC_019516.2"/>
</dbReference>
<proteinExistence type="predicted"/>
<dbReference type="PANTHER" id="PTHR33877">
    <property type="entry name" value="SLL1193 PROTEIN"/>
    <property type="match status" value="1"/>
</dbReference>
<dbReference type="Gene3D" id="1.10.30.50">
    <property type="match status" value="1"/>
</dbReference>
<dbReference type="CDD" id="cd00085">
    <property type="entry name" value="HNHc"/>
    <property type="match status" value="1"/>
</dbReference>
<dbReference type="OrthoDB" id="22258at10239"/>
<dbReference type="GO" id="GO:0008270">
    <property type="term" value="F:zinc ion binding"/>
    <property type="evidence" value="ECO:0007669"/>
    <property type="project" value="InterPro"/>
</dbReference>
<dbReference type="InterPro" id="IPR003615">
    <property type="entry name" value="HNH_nuc"/>
</dbReference>